<accession>A0A0N4VVG9</accession>
<reference evidence="3" key="1">
    <citation type="submission" date="2017-02" db="UniProtKB">
        <authorList>
            <consortium name="WormBaseParasite"/>
        </authorList>
    </citation>
    <scope>IDENTIFICATION</scope>
</reference>
<dbReference type="WBParaSite" id="HPLM_0000128901-mRNA-1">
    <property type="protein sequence ID" value="HPLM_0000128901-mRNA-1"/>
    <property type="gene ID" value="HPLM_0000128901"/>
</dbReference>
<gene>
    <name evidence="1" type="ORF">HPLM_LOCUS1287</name>
</gene>
<dbReference type="AlphaFoldDB" id="A0A0N4VVG9"/>
<evidence type="ECO:0000313" key="1">
    <source>
        <dbReference type="EMBL" id="VDO08786.1"/>
    </source>
</evidence>
<evidence type="ECO:0000313" key="3">
    <source>
        <dbReference type="WBParaSite" id="HPLM_0000128901-mRNA-1"/>
    </source>
</evidence>
<name>A0A0N4VVG9_HAEPC</name>
<reference evidence="1 2" key="2">
    <citation type="submission" date="2018-11" db="EMBL/GenBank/DDBJ databases">
        <authorList>
            <consortium name="Pathogen Informatics"/>
        </authorList>
    </citation>
    <scope>NUCLEOTIDE SEQUENCE [LARGE SCALE GENOMIC DNA]</scope>
    <source>
        <strain evidence="1 2">MHpl1</strain>
    </source>
</reference>
<proteinExistence type="predicted"/>
<evidence type="ECO:0000313" key="2">
    <source>
        <dbReference type="Proteomes" id="UP000268014"/>
    </source>
</evidence>
<dbReference type="Proteomes" id="UP000268014">
    <property type="component" value="Unassembled WGS sequence"/>
</dbReference>
<dbReference type="EMBL" id="UZAF01001616">
    <property type="protein sequence ID" value="VDO08786.1"/>
    <property type="molecule type" value="Genomic_DNA"/>
</dbReference>
<organism evidence="3">
    <name type="scientific">Haemonchus placei</name>
    <name type="common">Barber's pole worm</name>
    <dbReference type="NCBI Taxonomy" id="6290"/>
    <lineage>
        <taxon>Eukaryota</taxon>
        <taxon>Metazoa</taxon>
        <taxon>Ecdysozoa</taxon>
        <taxon>Nematoda</taxon>
        <taxon>Chromadorea</taxon>
        <taxon>Rhabditida</taxon>
        <taxon>Rhabditina</taxon>
        <taxon>Rhabditomorpha</taxon>
        <taxon>Strongyloidea</taxon>
        <taxon>Trichostrongylidae</taxon>
        <taxon>Haemonchus</taxon>
    </lineage>
</organism>
<keyword evidence="2" id="KW-1185">Reference proteome</keyword>
<sequence>MSVADVTKFYTESDRRILRAGFCYPARGGRGVRFRKRSYETFIHWDHFALLASDWEDSYSVINNIDEDYNGSVEHLEDGASGAERLRVFKNSLVFELIRQHGMRAAGNHQKTFEFSKPCIEVVKENLKEGKVFYDFLSDIRQPPLPAITYLRYNAVSE</sequence>
<protein>
    <submittedName>
        <fullName evidence="3">DUF4371 domain-containing protein</fullName>
    </submittedName>
</protein>
<dbReference type="OrthoDB" id="5823144at2759"/>